<feature type="domain" description="Catalase core" evidence="10">
    <location>
        <begin position="12"/>
        <end position="397"/>
    </location>
</feature>
<evidence type="ECO:0000256" key="6">
    <source>
        <dbReference type="ARBA" id="ARBA00023004"/>
    </source>
</evidence>
<keyword evidence="6 9" id="KW-0408">Iron</keyword>
<dbReference type="GO" id="GO:0042542">
    <property type="term" value="P:response to hydrogen peroxide"/>
    <property type="evidence" value="ECO:0007669"/>
    <property type="project" value="TreeGrafter"/>
</dbReference>
<dbReference type="Proteomes" id="UP000241890">
    <property type="component" value="Unassembled WGS sequence"/>
</dbReference>
<dbReference type="Pfam" id="PF00199">
    <property type="entry name" value="Catalase"/>
    <property type="match status" value="1"/>
</dbReference>
<dbReference type="SUPFAM" id="SSF56634">
    <property type="entry name" value="Heme-dependent catalase-like"/>
    <property type="match status" value="1"/>
</dbReference>
<dbReference type="PRINTS" id="PR00067">
    <property type="entry name" value="CATALASE"/>
</dbReference>
<comment type="cofactor">
    <cofactor evidence="9">
        <name>heme</name>
        <dbReference type="ChEBI" id="CHEBI:30413"/>
    </cofactor>
</comment>
<dbReference type="GO" id="GO:0005739">
    <property type="term" value="C:mitochondrion"/>
    <property type="evidence" value="ECO:0007669"/>
    <property type="project" value="TreeGrafter"/>
</dbReference>
<dbReference type="PANTHER" id="PTHR11465:SF9">
    <property type="entry name" value="CATALASE"/>
    <property type="match status" value="1"/>
</dbReference>
<reference evidence="11 12" key="1">
    <citation type="submission" date="2017-12" db="EMBL/GenBank/DDBJ databases">
        <title>Sequencing, de novo assembly and annotation of complete genome of a new Thraustochytrid species, strain FCC1311.</title>
        <authorList>
            <person name="Sedici K."/>
            <person name="Godart F."/>
            <person name="Aiese Cigliano R."/>
            <person name="Sanseverino W."/>
            <person name="Barakat M."/>
            <person name="Ortet P."/>
            <person name="Marechal E."/>
            <person name="Cagnac O."/>
            <person name="Amato A."/>
        </authorList>
    </citation>
    <scope>NUCLEOTIDE SEQUENCE [LARGE SCALE GENOMIC DNA]</scope>
</reference>
<dbReference type="Pfam" id="PF06628">
    <property type="entry name" value="Catalase-rel"/>
    <property type="match status" value="1"/>
</dbReference>
<evidence type="ECO:0000256" key="1">
    <source>
        <dbReference type="ARBA" id="ARBA00005329"/>
    </source>
</evidence>
<dbReference type="PANTHER" id="PTHR11465">
    <property type="entry name" value="CATALASE"/>
    <property type="match status" value="1"/>
</dbReference>
<dbReference type="AlphaFoldDB" id="A0A2R5G8W3"/>
<dbReference type="InterPro" id="IPR011614">
    <property type="entry name" value="Catalase_core"/>
</dbReference>
<keyword evidence="7" id="KW-0376">Hydrogen peroxide</keyword>
<evidence type="ECO:0000313" key="11">
    <source>
        <dbReference type="EMBL" id="GBG24923.1"/>
    </source>
</evidence>
<organism evidence="11 12">
    <name type="scientific">Hondaea fermentalgiana</name>
    <dbReference type="NCBI Taxonomy" id="2315210"/>
    <lineage>
        <taxon>Eukaryota</taxon>
        <taxon>Sar</taxon>
        <taxon>Stramenopiles</taxon>
        <taxon>Bigyra</taxon>
        <taxon>Labyrinthulomycetes</taxon>
        <taxon>Thraustochytrida</taxon>
        <taxon>Thraustochytriidae</taxon>
        <taxon>Hondaea</taxon>
    </lineage>
</organism>
<sequence length="497" mass="57128">MGHAEESEKVLTSGAGVPLPSDQYTKSAGKYGPLLMEDFAYLEKSAHFNRERIPERVVHAVGAGAHGTFKVTDDISHLSCAKIFGEVGKETPLFARFSTVARSKGGGDIYRDVRGFAVNFDTEDGVWSMVGNMTPIFFVRDPIRFMDFIHSQKEHPEKYWRQDSMWWDFWSHTPESVHQVLLLMSDMGAPMGWRHHNGYGSHTFSLINDKGEHVWCKFHFKTEQGRKFFTEEQWQRLEGVEPRWATKDLFQAIDDGNFPKWTMYIQTMTDEQAKNFKWNPFDLTKVWPHKDFPLQKVGVMELNRNPDNYYAEVEQSAFAPHNVVPGIGLSPDPMLQARVHSYADAHRYRLGVNYEQIPVNKPKNSEVNSPYRDGAMRVDGNYGSRINYGRTSQAYPQIDSKRHPELSYKVEGAVQRSDWGAEDDIYEQPKMFLDVLKDDEVERMIGNISGSLGACPKETRERQLGIFKKIDEKFAERIEKAMEGFEAPKLEFTPGKE</sequence>
<dbReference type="GO" id="GO:0005777">
    <property type="term" value="C:peroxisome"/>
    <property type="evidence" value="ECO:0007669"/>
    <property type="project" value="TreeGrafter"/>
</dbReference>
<keyword evidence="4 9" id="KW-0479">Metal-binding</keyword>
<dbReference type="PROSITE" id="PS00438">
    <property type="entry name" value="CATALASE_2"/>
    <property type="match status" value="1"/>
</dbReference>
<feature type="active site" evidence="8">
    <location>
        <position position="132"/>
    </location>
</feature>
<evidence type="ECO:0000256" key="7">
    <source>
        <dbReference type="ARBA" id="ARBA00023324"/>
    </source>
</evidence>
<dbReference type="InterPro" id="IPR018028">
    <property type="entry name" value="Catalase"/>
</dbReference>
<evidence type="ECO:0000256" key="3">
    <source>
        <dbReference type="ARBA" id="ARBA00022617"/>
    </source>
</evidence>
<accession>A0A2R5G8W3</accession>
<evidence type="ECO:0000256" key="4">
    <source>
        <dbReference type="ARBA" id="ARBA00022723"/>
    </source>
</evidence>
<keyword evidence="12" id="KW-1185">Reference proteome</keyword>
<proteinExistence type="inferred from homology"/>
<evidence type="ECO:0000256" key="8">
    <source>
        <dbReference type="PIRSR" id="PIRSR038928-1"/>
    </source>
</evidence>
<dbReference type="GO" id="GO:0042744">
    <property type="term" value="P:hydrogen peroxide catabolic process"/>
    <property type="evidence" value="ECO:0007669"/>
    <property type="project" value="UniProtKB-KW"/>
</dbReference>
<dbReference type="FunFam" id="2.40.180.10:FF:000001">
    <property type="entry name" value="Catalase"/>
    <property type="match status" value="1"/>
</dbReference>
<dbReference type="PROSITE" id="PS51402">
    <property type="entry name" value="CATALASE_3"/>
    <property type="match status" value="1"/>
</dbReference>
<keyword evidence="3 9" id="KW-0349">Heme</keyword>
<evidence type="ECO:0000256" key="5">
    <source>
        <dbReference type="ARBA" id="ARBA00023002"/>
    </source>
</evidence>
<comment type="caution">
    <text evidence="11">The sequence shown here is derived from an EMBL/GenBank/DDBJ whole genome shotgun (WGS) entry which is preliminary data.</text>
</comment>
<dbReference type="OrthoDB" id="6880011at2759"/>
<evidence type="ECO:0000256" key="2">
    <source>
        <dbReference type="ARBA" id="ARBA00022559"/>
    </source>
</evidence>
<dbReference type="SMART" id="SM01060">
    <property type="entry name" value="Catalase"/>
    <property type="match status" value="1"/>
</dbReference>
<name>A0A2R5G8W3_9STRA</name>
<dbReference type="Gene3D" id="2.40.180.10">
    <property type="entry name" value="Catalase core domain"/>
    <property type="match status" value="1"/>
</dbReference>
<keyword evidence="5" id="KW-0560">Oxidoreductase</keyword>
<feature type="binding site" description="axial binding residue" evidence="9">
    <location>
        <position position="342"/>
    </location>
    <ligand>
        <name>heme</name>
        <dbReference type="ChEBI" id="CHEBI:30413"/>
    </ligand>
    <ligandPart>
        <name>Fe</name>
        <dbReference type="ChEBI" id="CHEBI:18248"/>
    </ligandPart>
</feature>
<evidence type="ECO:0000259" key="10">
    <source>
        <dbReference type="SMART" id="SM01060"/>
    </source>
</evidence>
<dbReference type="EMBL" id="BEYU01000009">
    <property type="protein sequence ID" value="GBG24923.1"/>
    <property type="molecule type" value="Genomic_DNA"/>
</dbReference>
<dbReference type="InterPro" id="IPR024711">
    <property type="entry name" value="Catalase_clade1/3"/>
</dbReference>
<evidence type="ECO:0000313" key="12">
    <source>
        <dbReference type="Proteomes" id="UP000241890"/>
    </source>
</evidence>
<dbReference type="InParanoid" id="A0A2R5G8W3"/>
<evidence type="ECO:0000256" key="9">
    <source>
        <dbReference type="PIRSR" id="PIRSR038928-2"/>
    </source>
</evidence>
<feature type="active site" evidence="8">
    <location>
        <position position="59"/>
    </location>
</feature>
<dbReference type="GO" id="GO:0020037">
    <property type="term" value="F:heme binding"/>
    <property type="evidence" value="ECO:0007669"/>
    <property type="project" value="InterPro"/>
</dbReference>
<dbReference type="InterPro" id="IPR020835">
    <property type="entry name" value="Catalase_sf"/>
</dbReference>
<gene>
    <name evidence="11" type="ORF">FCC1311_011402</name>
</gene>
<dbReference type="InterPro" id="IPR010582">
    <property type="entry name" value="Catalase_immune_responsive"/>
</dbReference>
<dbReference type="GO" id="GO:0004096">
    <property type="term" value="F:catalase activity"/>
    <property type="evidence" value="ECO:0007669"/>
    <property type="project" value="UniProtKB-EC"/>
</dbReference>
<comment type="similarity">
    <text evidence="1">Belongs to the catalase family.</text>
</comment>
<keyword evidence="2" id="KW-0575">Peroxidase</keyword>
<dbReference type="PIRSF" id="PIRSF038928">
    <property type="entry name" value="Catalase_clade1-3"/>
    <property type="match status" value="1"/>
</dbReference>
<protein>
    <submittedName>
        <fullName evidence="11">Catalase</fullName>
    </submittedName>
</protein>
<dbReference type="InterPro" id="IPR024708">
    <property type="entry name" value="Catalase_AS"/>
</dbReference>
<dbReference type="GO" id="GO:0046872">
    <property type="term" value="F:metal ion binding"/>
    <property type="evidence" value="ECO:0007669"/>
    <property type="project" value="UniProtKB-KW"/>
</dbReference>